<feature type="compositionally biased region" description="Basic and acidic residues" evidence="1">
    <location>
        <begin position="1"/>
        <end position="11"/>
    </location>
</feature>
<protein>
    <submittedName>
        <fullName evidence="2">Uncharacterized protein</fullName>
    </submittedName>
</protein>
<name>A0AAN8XHR5_HALRR</name>
<organism evidence="2 3">
    <name type="scientific">Halocaridina rubra</name>
    <name type="common">Hawaiian red shrimp</name>
    <dbReference type="NCBI Taxonomy" id="373956"/>
    <lineage>
        <taxon>Eukaryota</taxon>
        <taxon>Metazoa</taxon>
        <taxon>Ecdysozoa</taxon>
        <taxon>Arthropoda</taxon>
        <taxon>Crustacea</taxon>
        <taxon>Multicrustacea</taxon>
        <taxon>Malacostraca</taxon>
        <taxon>Eumalacostraca</taxon>
        <taxon>Eucarida</taxon>
        <taxon>Decapoda</taxon>
        <taxon>Pleocyemata</taxon>
        <taxon>Caridea</taxon>
        <taxon>Atyoidea</taxon>
        <taxon>Atyidae</taxon>
        <taxon>Halocaridina</taxon>
    </lineage>
</organism>
<keyword evidence="3" id="KW-1185">Reference proteome</keyword>
<dbReference type="EMBL" id="JAXCGZ010004368">
    <property type="protein sequence ID" value="KAK7081873.1"/>
    <property type="molecule type" value="Genomic_DNA"/>
</dbReference>
<reference evidence="2 3" key="1">
    <citation type="submission" date="2023-11" db="EMBL/GenBank/DDBJ databases">
        <title>Halocaridina rubra genome assembly.</title>
        <authorList>
            <person name="Smith C."/>
        </authorList>
    </citation>
    <scope>NUCLEOTIDE SEQUENCE [LARGE SCALE GENOMIC DNA]</scope>
    <source>
        <strain evidence="2">EP-1</strain>
        <tissue evidence="2">Whole</tissue>
    </source>
</reference>
<evidence type="ECO:0000313" key="2">
    <source>
        <dbReference type="EMBL" id="KAK7081873.1"/>
    </source>
</evidence>
<sequence>NLQSRHTEMMSESKVSPPSSAKNSTKPVDIPIPTNYIEAPISSAQLQTTNDTVETKAGSTTDKNISVASK</sequence>
<dbReference type="AlphaFoldDB" id="A0AAN8XHR5"/>
<evidence type="ECO:0000313" key="3">
    <source>
        <dbReference type="Proteomes" id="UP001381693"/>
    </source>
</evidence>
<feature type="compositionally biased region" description="Polar residues" evidence="1">
    <location>
        <begin position="13"/>
        <end position="26"/>
    </location>
</feature>
<feature type="non-terminal residue" evidence="2">
    <location>
        <position position="70"/>
    </location>
</feature>
<feature type="region of interest" description="Disordered" evidence="1">
    <location>
        <begin position="1"/>
        <end position="33"/>
    </location>
</feature>
<gene>
    <name evidence="2" type="ORF">SK128_019068</name>
</gene>
<feature type="region of interest" description="Disordered" evidence="1">
    <location>
        <begin position="48"/>
        <end position="70"/>
    </location>
</feature>
<proteinExistence type="predicted"/>
<dbReference type="Proteomes" id="UP001381693">
    <property type="component" value="Unassembled WGS sequence"/>
</dbReference>
<evidence type="ECO:0000256" key="1">
    <source>
        <dbReference type="SAM" id="MobiDB-lite"/>
    </source>
</evidence>
<accession>A0AAN8XHR5</accession>
<feature type="non-terminal residue" evidence="2">
    <location>
        <position position="1"/>
    </location>
</feature>
<comment type="caution">
    <text evidence="2">The sequence shown here is derived from an EMBL/GenBank/DDBJ whole genome shotgun (WGS) entry which is preliminary data.</text>
</comment>